<keyword evidence="7 10" id="KW-1133">Transmembrane helix</keyword>
<feature type="compositionally biased region" description="Gly residues" evidence="11">
    <location>
        <begin position="87"/>
        <end position="104"/>
    </location>
</feature>
<keyword evidence="13" id="KW-1185">Reference proteome</keyword>
<comment type="function">
    <text evidence="10">Involved in protein export. Participates in an early event of protein translocation.</text>
</comment>
<feature type="transmembrane region" description="Helical" evidence="10">
    <location>
        <begin position="53"/>
        <end position="72"/>
    </location>
</feature>
<dbReference type="Proteomes" id="UP000316008">
    <property type="component" value="Unassembled WGS sequence"/>
</dbReference>
<evidence type="ECO:0000256" key="11">
    <source>
        <dbReference type="SAM" id="MobiDB-lite"/>
    </source>
</evidence>
<dbReference type="GO" id="GO:0015450">
    <property type="term" value="F:protein-transporting ATPase activity"/>
    <property type="evidence" value="ECO:0007669"/>
    <property type="project" value="UniProtKB-UniRule"/>
</dbReference>
<dbReference type="AlphaFoldDB" id="A0A556N0P4"/>
<protein>
    <recommendedName>
        <fullName evidence="10">Protein-export membrane protein SecG</fullName>
    </recommendedName>
</protein>
<keyword evidence="5 10" id="KW-0812">Transmembrane</keyword>
<dbReference type="PANTHER" id="PTHR34182">
    <property type="entry name" value="PROTEIN-EXPORT MEMBRANE PROTEIN SECG"/>
    <property type="match status" value="1"/>
</dbReference>
<keyword evidence="3 10" id="KW-0813">Transport</keyword>
<evidence type="ECO:0000313" key="12">
    <source>
        <dbReference type="EMBL" id="TSJ45760.1"/>
    </source>
</evidence>
<evidence type="ECO:0000256" key="5">
    <source>
        <dbReference type="ARBA" id="ARBA00022692"/>
    </source>
</evidence>
<dbReference type="Pfam" id="PF03840">
    <property type="entry name" value="SecG"/>
    <property type="match status" value="1"/>
</dbReference>
<dbReference type="EMBL" id="VLPL01000003">
    <property type="protein sequence ID" value="TSJ45760.1"/>
    <property type="molecule type" value="Genomic_DNA"/>
</dbReference>
<reference evidence="12 13" key="1">
    <citation type="submission" date="2019-07" db="EMBL/GenBank/DDBJ databases">
        <authorList>
            <person name="Huq M.A."/>
        </authorList>
    </citation>
    <scope>NUCLEOTIDE SEQUENCE [LARGE SCALE GENOMIC DNA]</scope>
    <source>
        <strain evidence="12 13">MAH-3</strain>
    </source>
</reference>
<dbReference type="RefSeq" id="WP_144332716.1">
    <property type="nucleotide sequence ID" value="NZ_VLPL01000003.1"/>
</dbReference>
<evidence type="ECO:0000256" key="6">
    <source>
        <dbReference type="ARBA" id="ARBA00022927"/>
    </source>
</evidence>
<feature type="region of interest" description="Disordered" evidence="11">
    <location>
        <begin position="75"/>
        <end position="104"/>
    </location>
</feature>
<name>A0A556N0P4_9FLAO</name>
<keyword evidence="4 10" id="KW-1003">Cell membrane</keyword>
<organism evidence="12 13">
    <name type="scientific">Fluviicola chungangensis</name>
    <dbReference type="NCBI Taxonomy" id="2597671"/>
    <lineage>
        <taxon>Bacteria</taxon>
        <taxon>Pseudomonadati</taxon>
        <taxon>Bacteroidota</taxon>
        <taxon>Flavobacteriia</taxon>
        <taxon>Flavobacteriales</taxon>
        <taxon>Crocinitomicaceae</taxon>
        <taxon>Fluviicola</taxon>
    </lineage>
</organism>
<comment type="caution">
    <text evidence="12">The sequence shown here is derived from an EMBL/GenBank/DDBJ whole genome shotgun (WGS) entry which is preliminary data.</text>
</comment>
<dbReference type="NCBIfam" id="TIGR00810">
    <property type="entry name" value="secG"/>
    <property type="match status" value="1"/>
</dbReference>
<evidence type="ECO:0000256" key="2">
    <source>
        <dbReference type="ARBA" id="ARBA00008445"/>
    </source>
</evidence>
<comment type="caution">
    <text evidence="10">Lacks conserved residue(s) required for the propagation of feature annotation.</text>
</comment>
<proteinExistence type="inferred from homology"/>
<evidence type="ECO:0000256" key="10">
    <source>
        <dbReference type="RuleBase" id="RU365087"/>
    </source>
</evidence>
<dbReference type="InterPro" id="IPR004692">
    <property type="entry name" value="SecG"/>
</dbReference>
<evidence type="ECO:0000313" key="13">
    <source>
        <dbReference type="Proteomes" id="UP000316008"/>
    </source>
</evidence>
<sequence>MIALISILLVLASVLLIVVVFVQNPKGGGLSSDFGAAQQIGGVQRTNDFIEKATWTLAAVILVASIGLTSMMKPAKIKQPEKKEQQGGPGRPGQQGGAPQGQAQ</sequence>
<evidence type="ECO:0000256" key="7">
    <source>
        <dbReference type="ARBA" id="ARBA00022989"/>
    </source>
</evidence>
<dbReference type="GO" id="GO:0043952">
    <property type="term" value="P:protein transport by the Sec complex"/>
    <property type="evidence" value="ECO:0007669"/>
    <property type="project" value="TreeGrafter"/>
</dbReference>
<evidence type="ECO:0000256" key="4">
    <source>
        <dbReference type="ARBA" id="ARBA00022475"/>
    </source>
</evidence>
<evidence type="ECO:0000256" key="9">
    <source>
        <dbReference type="ARBA" id="ARBA00023136"/>
    </source>
</evidence>
<comment type="similarity">
    <text evidence="2 10">Belongs to the SecG family.</text>
</comment>
<evidence type="ECO:0000256" key="1">
    <source>
        <dbReference type="ARBA" id="ARBA00004651"/>
    </source>
</evidence>
<dbReference type="GO" id="GO:0065002">
    <property type="term" value="P:intracellular protein transmembrane transport"/>
    <property type="evidence" value="ECO:0007669"/>
    <property type="project" value="TreeGrafter"/>
</dbReference>
<dbReference type="GO" id="GO:0005886">
    <property type="term" value="C:plasma membrane"/>
    <property type="evidence" value="ECO:0007669"/>
    <property type="project" value="UniProtKB-SubCell"/>
</dbReference>
<comment type="subcellular location">
    <subcellularLocation>
        <location evidence="1 10">Cell membrane</location>
        <topology evidence="1 10">Multi-pass membrane protein</topology>
    </subcellularLocation>
</comment>
<keyword evidence="8 10" id="KW-0811">Translocation</keyword>
<dbReference type="GO" id="GO:0009306">
    <property type="term" value="P:protein secretion"/>
    <property type="evidence" value="ECO:0007669"/>
    <property type="project" value="UniProtKB-UniRule"/>
</dbReference>
<dbReference type="OrthoDB" id="1122493at2"/>
<evidence type="ECO:0000256" key="3">
    <source>
        <dbReference type="ARBA" id="ARBA00022448"/>
    </source>
</evidence>
<accession>A0A556N0P4</accession>
<evidence type="ECO:0000256" key="8">
    <source>
        <dbReference type="ARBA" id="ARBA00023010"/>
    </source>
</evidence>
<gene>
    <name evidence="12" type="primary">secG</name>
    <name evidence="12" type="ORF">FO442_08400</name>
</gene>
<keyword evidence="6 10" id="KW-0653">Protein transport</keyword>
<dbReference type="PANTHER" id="PTHR34182:SF1">
    <property type="entry name" value="PROTEIN-EXPORT MEMBRANE PROTEIN SECG"/>
    <property type="match status" value="1"/>
</dbReference>
<keyword evidence="9 10" id="KW-0472">Membrane</keyword>